<keyword evidence="6 11" id="KW-0288">FMN</keyword>
<keyword evidence="11" id="KW-1003">Cell membrane</keyword>
<evidence type="ECO:0000256" key="7">
    <source>
        <dbReference type="ARBA" id="ARBA00022975"/>
    </source>
</evidence>
<dbReference type="NCBIfam" id="TIGR01036">
    <property type="entry name" value="pyrD_sub2"/>
    <property type="match status" value="1"/>
</dbReference>
<evidence type="ECO:0000256" key="5">
    <source>
        <dbReference type="ARBA" id="ARBA00022630"/>
    </source>
</evidence>
<evidence type="ECO:0000256" key="6">
    <source>
        <dbReference type="ARBA" id="ARBA00022643"/>
    </source>
</evidence>
<feature type="binding site" evidence="11">
    <location>
        <position position="169"/>
    </location>
    <ligand>
        <name>substrate</name>
    </ligand>
</feature>
<dbReference type="PANTHER" id="PTHR48109:SF4">
    <property type="entry name" value="DIHYDROOROTATE DEHYDROGENASE (QUINONE), MITOCHONDRIAL"/>
    <property type="match status" value="1"/>
</dbReference>
<feature type="binding site" evidence="11">
    <location>
        <position position="241"/>
    </location>
    <ligand>
        <name>FMN</name>
        <dbReference type="ChEBI" id="CHEBI:58210"/>
    </ligand>
</feature>
<evidence type="ECO:0000256" key="1">
    <source>
        <dbReference type="ARBA" id="ARBA00003125"/>
    </source>
</evidence>
<comment type="caution">
    <text evidence="13">The sequence shown here is derived from an EMBL/GenBank/DDBJ whole genome shotgun (WGS) entry which is preliminary data.</text>
</comment>
<feature type="domain" description="Dihydroorotate dehydrogenase catalytic" evidence="12">
    <location>
        <begin position="44"/>
        <end position="333"/>
    </location>
</feature>
<evidence type="ECO:0000256" key="8">
    <source>
        <dbReference type="ARBA" id="ARBA00023002"/>
    </source>
</evidence>
<evidence type="ECO:0000313" key="13">
    <source>
        <dbReference type="EMBL" id="PRH85215.1"/>
    </source>
</evidence>
<comment type="similarity">
    <text evidence="4 11">Belongs to the dihydroorotate dehydrogenase family. Type 2 subfamily.</text>
</comment>
<dbReference type="GO" id="GO:0005737">
    <property type="term" value="C:cytoplasm"/>
    <property type="evidence" value="ECO:0007669"/>
    <property type="project" value="InterPro"/>
</dbReference>
<name>A0A2S9Q797_9HYPH</name>
<dbReference type="GO" id="GO:0106430">
    <property type="term" value="F:dihydroorotate dehydrogenase (quinone) activity"/>
    <property type="evidence" value="ECO:0007669"/>
    <property type="project" value="UniProtKB-EC"/>
</dbReference>
<comment type="catalytic activity">
    <reaction evidence="10 11">
        <text>(S)-dihydroorotate + a quinone = orotate + a quinol</text>
        <dbReference type="Rhea" id="RHEA:30187"/>
        <dbReference type="ChEBI" id="CHEBI:24646"/>
        <dbReference type="ChEBI" id="CHEBI:30839"/>
        <dbReference type="ChEBI" id="CHEBI:30864"/>
        <dbReference type="ChEBI" id="CHEBI:132124"/>
        <dbReference type="EC" id="1.3.5.2"/>
    </reaction>
</comment>
<keyword evidence="8 11" id="KW-0560">Oxidoreductase</keyword>
<dbReference type="CDD" id="cd04738">
    <property type="entry name" value="DHOD_2_like"/>
    <property type="match status" value="1"/>
</dbReference>
<organism evidence="13 14">
    <name type="scientific">Labrys okinawensis</name>
    <dbReference type="NCBI Taxonomy" id="346911"/>
    <lineage>
        <taxon>Bacteria</taxon>
        <taxon>Pseudomonadati</taxon>
        <taxon>Pseudomonadota</taxon>
        <taxon>Alphaproteobacteria</taxon>
        <taxon>Hyphomicrobiales</taxon>
        <taxon>Xanthobacteraceae</taxon>
        <taxon>Labrys</taxon>
    </lineage>
</organism>
<comment type="pathway">
    <text evidence="3 11">Pyrimidine metabolism; UMP biosynthesis via de novo pathway; orotate from (S)-dihydroorotate (quinone route): step 1/1.</text>
</comment>
<feature type="binding site" evidence="11">
    <location>
        <position position="85"/>
    </location>
    <ligand>
        <name>FMN</name>
        <dbReference type="ChEBI" id="CHEBI:58210"/>
    </ligand>
</feature>
<dbReference type="InterPro" id="IPR005719">
    <property type="entry name" value="Dihydroorotate_DH_2"/>
</dbReference>
<proteinExistence type="inferred from homology"/>
<dbReference type="Pfam" id="PF01180">
    <property type="entry name" value="DHO_dh"/>
    <property type="match status" value="1"/>
</dbReference>
<accession>A0A2S9Q797</accession>
<keyword evidence="5 11" id="KW-0285">Flavoprotein</keyword>
<evidence type="ECO:0000313" key="14">
    <source>
        <dbReference type="Proteomes" id="UP000237682"/>
    </source>
</evidence>
<dbReference type="Gene3D" id="3.20.20.70">
    <property type="entry name" value="Aldolase class I"/>
    <property type="match status" value="1"/>
</dbReference>
<dbReference type="GO" id="GO:0005886">
    <property type="term" value="C:plasma membrane"/>
    <property type="evidence" value="ECO:0007669"/>
    <property type="project" value="UniProtKB-SubCell"/>
</dbReference>
<feature type="binding site" evidence="11">
    <location>
        <position position="294"/>
    </location>
    <ligand>
        <name>FMN</name>
        <dbReference type="ChEBI" id="CHEBI:58210"/>
    </ligand>
</feature>
<gene>
    <name evidence="11" type="primary">pyrD</name>
    <name evidence="13" type="ORF">C5L14_22425</name>
</gene>
<feature type="active site" description="Nucleophile" evidence="11">
    <location>
        <position position="172"/>
    </location>
</feature>
<evidence type="ECO:0000256" key="4">
    <source>
        <dbReference type="ARBA" id="ARBA00005359"/>
    </source>
</evidence>
<comment type="function">
    <text evidence="1 11">Catalyzes the conversion of dihydroorotate to orotate with quinone as electron acceptor.</text>
</comment>
<dbReference type="GO" id="GO:0044205">
    <property type="term" value="P:'de novo' UMP biosynthetic process"/>
    <property type="evidence" value="ECO:0007669"/>
    <property type="project" value="UniProtKB-UniRule"/>
</dbReference>
<feature type="binding site" evidence="11">
    <location>
        <position position="265"/>
    </location>
    <ligand>
        <name>FMN</name>
        <dbReference type="ChEBI" id="CHEBI:58210"/>
    </ligand>
</feature>
<keyword evidence="7 11" id="KW-0665">Pyrimidine biosynthesis</keyword>
<dbReference type="InterPro" id="IPR012135">
    <property type="entry name" value="Dihydroorotate_DH_1_2"/>
</dbReference>
<feature type="binding site" evidence="11">
    <location>
        <begin position="315"/>
        <end position="316"/>
    </location>
    <ligand>
        <name>FMN</name>
        <dbReference type="ChEBI" id="CHEBI:58210"/>
    </ligand>
</feature>
<comment type="cofactor">
    <cofactor evidence="11">
        <name>FMN</name>
        <dbReference type="ChEBI" id="CHEBI:58210"/>
    </cofactor>
    <text evidence="11">Binds 1 FMN per subunit.</text>
</comment>
<dbReference type="UniPathway" id="UPA00070">
    <property type="reaction ID" value="UER00946"/>
</dbReference>
<dbReference type="EMBL" id="PUEJ01000009">
    <property type="protein sequence ID" value="PRH85215.1"/>
    <property type="molecule type" value="Genomic_DNA"/>
</dbReference>
<evidence type="ECO:0000259" key="12">
    <source>
        <dbReference type="Pfam" id="PF01180"/>
    </source>
</evidence>
<sequence length="334" mass="35647">MIGAAFALIRPRLFRMDPEEAHEATLSALRSLPIPPALPDPASLGVKAFGLDFPNPVGVAAGFDKNAEVVDPLFKLGFGFVEIGSVTPRPQEGNPRPRLFRLPADEGVINRFGFNNQGHAAVLARLKARKGRGILGVNVGANKDSEDKAADYAAGIIVFAPVASYFTLNISSPNTPGLRNLQKREALDELLGRAVEARDTAALIGPRRPLLLKIAPDITMFELDDIVDRVLAHKLDGMIVSNTTISRPETLKERETAKEAGGLSGAPLFELSTQVLAETARRVGGRFPLVGVGGIHSAQTAKAKLDAGATLVQLYSSLVYKGPGLIKQIKKGLR</sequence>
<dbReference type="RefSeq" id="WP_105864307.1">
    <property type="nucleotide sequence ID" value="NZ_PUEJ01000009.1"/>
</dbReference>
<feature type="binding site" evidence="11">
    <location>
        <begin position="242"/>
        <end position="243"/>
    </location>
    <ligand>
        <name>substrate</name>
    </ligand>
</feature>
<keyword evidence="14" id="KW-1185">Reference proteome</keyword>
<feature type="binding site" evidence="11">
    <location>
        <position position="65"/>
    </location>
    <ligand>
        <name>substrate</name>
    </ligand>
</feature>
<evidence type="ECO:0000256" key="11">
    <source>
        <dbReference type="HAMAP-Rule" id="MF_00225"/>
    </source>
</evidence>
<dbReference type="GO" id="GO:0006207">
    <property type="term" value="P:'de novo' pyrimidine nucleobase biosynthetic process"/>
    <property type="evidence" value="ECO:0007669"/>
    <property type="project" value="UniProtKB-UniRule"/>
</dbReference>
<feature type="binding site" evidence="11">
    <location>
        <position position="169"/>
    </location>
    <ligand>
        <name>FMN</name>
        <dbReference type="ChEBI" id="CHEBI:58210"/>
    </ligand>
</feature>
<evidence type="ECO:0000256" key="10">
    <source>
        <dbReference type="ARBA" id="ARBA00048639"/>
    </source>
</evidence>
<dbReference type="Proteomes" id="UP000237682">
    <property type="component" value="Unassembled WGS sequence"/>
</dbReference>
<dbReference type="InterPro" id="IPR005720">
    <property type="entry name" value="Dihydroorotate_DH_cat"/>
</dbReference>
<dbReference type="PROSITE" id="PS00911">
    <property type="entry name" value="DHODEHASE_1"/>
    <property type="match status" value="1"/>
</dbReference>
<dbReference type="SUPFAM" id="SSF51395">
    <property type="entry name" value="FMN-linked oxidoreductases"/>
    <property type="match status" value="1"/>
</dbReference>
<dbReference type="OrthoDB" id="9802377at2"/>
<keyword evidence="9 11" id="KW-0472">Membrane</keyword>
<feature type="binding site" evidence="11">
    <location>
        <position position="174"/>
    </location>
    <ligand>
        <name>substrate</name>
    </ligand>
</feature>
<dbReference type="PIRSF" id="PIRSF000164">
    <property type="entry name" value="DHO_oxidase"/>
    <property type="match status" value="1"/>
</dbReference>
<comment type="subunit">
    <text evidence="11">Monomer.</text>
</comment>
<feature type="binding site" evidence="11">
    <location>
        <begin position="110"/>
        <end position="114"/>
    </location>
    <ligand>
        <name>substrate</name>
    </ligand>
</feature>
<feature type="binding site" evidence="11">
    <location>
        <position position="138"/>
    </location>
    <ligand>
        <name>FMN</name>
        <dbReference type="ChEBI" id="CHEBI:58210"/>
    </ligand>
</feature>
<dbReference type="AlphaFoldDB" id="A0A2S9Q797"/>
<dbReference type="NCBIfam" id="NF003652">
    <property type="entry name" value="PRK05286.2-5"/>
    <property type="match status" value="1"/>
</dbReference>
<reference evidence="13 14" key="1">
    <citation type="submission" date="2018-02" db="EMBL/GenBank/DDBJ databases">
        <title>Whole genome sequencing of endophytic bacterium.</title>
        <authorList>
            <person name="Eedara R."/>
            <person name="Podile A.R."/>
        </authorList>
    </citation>
    <scope>NUCLEOTIDE SEQUENCE [LARGE SCALE GENOMIC DNA]</scope>
    <source>
        <strain evidence="13 14">RP1T</strain>
    </source>
</reference>
<evidence type="ECO:0000256" key="2">
    <source>
        <dbReference type="ARBA" id="ARBA00004370"/>
    </source>
</evidence>
<dbReference type="InterPro" id="IPR013785">
    <property type="entry name" value="Aldolase_TIM"/>
</dbReference>
<dbReference type="InterPro" id="IPR050074">
    <property type="entry name" value="DHO_dehydrogenase"/>
</dbReference>
<dbReference type="EC" id="1.3.5.2" evidence="11"/>
<evidence type="ECO:0000256" key="3">
    <source>
        <dbReference type="ARBA" id="ARBA00005161"/>
    </source>
</evidence>
<dbReference type="PROSITE" id="PS00912">
    <property type="entry name" value="DHODEHASE_2"/>
    <property type="match status" value="1"/>
</dbReference>
<comment type="subcellular location">
    <subcellularLocation>
        <location evidence="11">Cell membrane</location>
        <topology evidence="11">Peripheral membrane protein</topology>
    </subcellularLocation>
    <subcellularLocation>
        <location evidence="2">Membrane</location>
    </subcellularLocation>
</comment>
<evidence type="ECO:0000256" key="9">
    <source>
        <dbReference type="ARBA" id="ARBA00023136"/>
    </source>
</evidence>
<dbReference type="InterPro" id="IPR001295">
    <property type="entry name" value="Dihydroorotate_DH_CS"/>
</dbReference>
<dbReference type="PANTHER" id="PTHR48109">
    <property type="entry name" value="DIHYDROOROTATE DEHYDROGENASE (QUINONE), MITOCHONDRIAL-RELATED"/>
    <property type="match status" value="1"/>
</dbReference>
<dbReference type="HAMAP" id="MF_00225">
    <property type="entry name" value="DHO_dh_type2"/>
    <property type="match status" value="1"/>
</dbReference>
<feature type="binding site" evidence="11">
    <location>
        <position position="213"/>
    </location>
    <ligand>
        <name>FMN</name>
        <dbReference type="ChEBI" id="CHEBI:58210"/>
    </ligand>
</feature>
<protein>
    <recommendedName>
        <fullName evidence="11">Dihydroorotate dehydrogenase (quinone)</fullName>
        <ecNumber evidence="11">1.3.5.2</ecNumber>
    </recommendedName>
    <alternativeName>
        <fullName evidence="11">DHOdehase</fullName>
        <shortName evidence="11">DHOD</shortName>
        <shortName evidence="11">DHODase</shortName>
    </alternativeName>
    <alternativeName>
        <fullName evidence="11">Dihydroorotate oxidase</fullName>
    </alternativeName>
</protein>
<feature type="binding site" evidence="11">
    <location>
        <begin position="61"/>
        <end position="65"/>
    </location>
    <ligand>
        <name>FMN</name>
        <dbReference type="ChEBI" id="CHEBI:58210"/>
    </ligand>
</feature>
<dbReference type="NCBIfam" id="NF003645">
    <property type="entry name" value="PRK05286.1-2"/>
    <property type="match status" value="1"/>
</dbReference>